<dbReference type="InterPro" id="IPR000719">
    <property type="entry name" value="Prot_kinase_dom"/>
</dbReference>
<feature type="region of interest" description="Disordered" evidence="1">
    <location>
        <begin position="499"/>
        <end position="530"/>
    </location>
</feature>
<accession>A0A8H7WHW5</accession>
<protein>
    <recommendedName>
        <fullName evidence="2">Protein kinase domain-containing protein</fullName>
    </recommendedName>
</protein>
<gene>
    <name evidence="3" type="ORF">IFR04_001829</name>
</gene>
<evidence type="ECO:0000256" key="1">
    <source>
        <dbReference type="SAM" id="MobiDB-lite"/>
    </source>
</evidence>
<evidence type="ECO:0000313" key="3">
    <source>
        <dbReference type="EMBL" id="KAG4425059.1"/>
    </source>
</evidence>
<dbReference type="Gene3D" id="1.10.510.10">
    <property type="entry name" value="Transferase(Phosphotransferase) domain 1"/>
    <property type="match status" value="1"/>
</dbReference>
<dbReference type="SUPFAM" id="SSF56112">
    <property type="entry name" value="Protein kinase-like (PK-like)"/>
    <property type="match status" value="1"/>
</dbReference>
<feature type="compositionally biased region" description="Pro residues" evidence="1">
    <location>
        <begin position="262"/>
        <end position="277"/>
    </location>
</feature>
<comment type="caution">
    <text evidence="3">The sequence shown here is derived from an EMBL/GenBank/DDBJ whole genome shotgun (WGS) entry which is preliminary data.</text>
</comment>
<feature type="region of interest" description="Disordered" evidence="1">
    <location>
        <begin position="405"/>
        <end position="467"/>
    </location>
</feature>
<organism evidence="3 4">
    <name type="scientific">Cadophora malorum</name>
    <dbReference type="NCBI Taxonomy" id="108018"/>
    <lineage>
        <taxon>Eukaryota</taxon>
        <taxon>Fungi</taxon>
        <taxon>Dikarya</taxon>
        <taxon>Ascomycota</taxon>
        <taxon>Pezizomycotina</taxon>
        <taxon>Leotiomycetes</taxon>
        <taxon>Helotiales</taxon>
        <taxon>Ploettnerulaceae</taxon>
        <taxon>Cadophora</taxon>
    </lineage>
</organism>
<dbReference type="EMBL" id="JAFJYH010000014">
    <property type="protein sequence ID" value="KAG4425059.1"/>
    <property type="molecule type" value="Genomic_DNA"/>
</dbReference>
<dbReference type="OrthoDB" id="5986190at2759"/>
<dbReference type="GO" id="GO:0004672">
    <property type="term" value="F:protein kinase activity"/>
    <property type="evidence" value="ECO:0007669"/>
    <property type="project" value="InterPro"/>
</dbReference>
<feature type="compositionally biased region" description="Polar residues" evidence="1">
    <location>
        <begin position="327"/>
        <end position="339"/>
    </location>
</feature>
<feature type="region of interest" description="Disordered" evidence="1">
    <location>
        <begin position="237"/>
        <end position="278"/>
    </location>
</feature>
<feature type="domain" description="Protein kinase" evidence="2">
    <location>
        <begin position="1"/>
        <end position="233"/>
    </location>
</feature>
<proteinExistence type="predicted"/>
<name>A0A8H7WHW5_9HELO</name>
<dbReference type="Proteomes" id="UP000664132">
    <property type="component" value="Unassembled WGS sequence"/>
</dbReference>
<dbReference type="AlphaFoldDB" id="A0A8H7WHW5"/>
<feature type="compositionally biased region" description="Polar residues" evidence="1">
    <location>
        <begin position="419"/>
        <end position="448"/>
    </location>
</feature>
<keyword evidence="4" id="KW-1185">Reference proteome</keyword>
<evidence type="ECO:0000259" key="2">
    <source>
        <dbReference type="PROSITE" id="PS50011"/>
    </source>
</evidence>
<dbReference type="InterPro" id="IPR011009">
    <property type="entry name" value="Kinase-like_dom_sf"/>
</dbReference>
<evidence type="ECO:0000313" key="4">
    <source>
        <dbReference type="Proteomes" id="UP000664132"/>
    </source>
</evidence>
<dbReference type="PROSITE" id="PS50011">
    <property type="entry name" value="PROTEIN_KINASE_DOM"/>
    <property type="match status" value="1"/>
</dbReference>
<feature type="region of interest" description="Disordered" evidence="1">
    <location>
        <begin position="313"/>
        <end position="342"/>
    </location>
</feature>
<feature type="compositionally biased region" description="Basic and acidic residues" evidence="1">
    <location>
        <begin position="405"/>
        <end position="418"/>
    </location>
</feature>
<reference evidence="3" key="1">
    <citation type="submission" date="2021-02" db="EMBL/GenBank/DDBJ databases">
        <title>Genome sequence Cadophora malorum strain M34.</title>
        <authorList>
            <person name="Stefanovic E."/>
            <person name="Vu D."/>
            <person name="Scully C."/>
            <person name="Dijksterhuis J."/>
            <person name="Roader J."/>
            <person name="Houbraken J."/>
        </authorList>
    </citation>
    <scope>NUCLEOTIDE SEQUENCE</scope>
    <source>
        <strain evidence="3">M34</strain>
    </source>
</reference>
<dbReference type="GO" id="GO:0005524">
    <property type="term" value="F:ATP binding"/>
    <property type="evidence" value="ECO:0007669"/>
    <property type="project" value="InterPro"/>
</dbReference>
<sequence>MSQREATLEDFFRTRTPPSRGVEIIKFWEALFGLLDELKGFHPRGDADINSIYANVSPESILVVKEGTDGQLACRFNFMDSNADQSTLVTSTNCEKYSDYYAPEIYSSVIQTEISQDLPLRTTSSADIWSLGCVYSEAAIWIADGYTGLEEYRLQRQLEANSAFPLSKAQNIFPFHDGTEVLRCVLDAHTDIEDRLRRSDSITKNVLDMMVQEMLWEERPGAKALLRKADIVLMKARQKSGVRPNNASEMVRSGSRHRREYPPPQLPSPTQPLPPLPDRAASILNLASERSISGEAARGKPHNRVFDRQLRAHATADKPARPMATSRPDSQQDINNTGQLPRADKQAAIEIGSWKLPSDAASTRPLVLSQKTHPNAGIPHRPTPNQGRPRALRMEASREFMPRMLKPQEPKPSRDQHTRPITPSITKEAIPQTQTLNQTISTPQSRVARTSHVPEHIVPSRAESFSSSHKSSIYSQLTHSPSGQDDSFLEALSYVPTADEISQETKPSKRGIGFSLFPTRSRHESSAPRRRIHDFSVPQSPSLSSGAVTQNLEYISLNTCLEWKKANKKVKKHANVPPLLSVELMEELSGRDHAFIVDDSASMAPVWADVQRVFEALSYTVKDDTYQRKDTSELCTHLSAHSLKGQTNILYRLNLQLQAYRLKLLRAKTPPKTKSKKPPAVPFVPAKVRPLSIYILTNGEWSGDGDRGVEEVQDAMRTMSEFLKSEELDAGSVSVQFVSFGGSAGAMRRLGGLGRETAGNGGLAVDCERWTGNVVRMLRGAMEGGRGVGEINELA</sequence>